<reference evidence="1" key="1">
    <citation type="submission" date="2021-06" db="EMBL/GenBank/DDBJ databases">
        <authorList>
            <person name="Kallberg Y."/>
            <person name="Tangrot J."/>
            <person name="Rosling A."/>
        </authorList>
    </citation>
    <scope>NUCLEOTIDE SEQUENCE</scope>
    <source>
        <strain evidence="1">CL551</strain>
    </source>
</reference>
<feature type="non-terminal residue" evidence="1">
    <location>
        <position position="327"/>
    </location>
</feature>
<dbReference type="OrthoDB" id="73465at2759"/>
<proteinExistence type="predicted"/>
<dbReference type="AlphaFoldDB" id="A0A9N9DYW9"/>
<comment type="caution">
    <text evidence="1">The sequence shown here is derived from an EMBL/GenBank/DDBJ whole genome shotgun (WGS) entry which is preliminary data.</text>
</comment>
<accession>A0A9N9DYW9</accession>
<evidence type="ECO:0000313" key="2">
    <source>
        <dbReference type="Proteomes" id="UP000789342"/>
    </source>
</evidence>
<keyword evidence="2" id="KW-1185">Reference proteome</keyword>
<dbReference type="Proteomes" id="UP000789342">
    <property type="component" value="Unassembled WGS sequence"/>
</dbReference>
<organism evidence="1 2">
    <name type="scientific">Acaulospora morrowiae</name>
    <dbReference type="NCBI Taxonomy" id="94023"/>
    <lineage>
        <taxon>Eukaryota</taxon>
        <taxon>Fungi</taxon>
        <taxon>Fungi incertae sedis</taxon>
        <taxon>Mucoromycota</taxon>
        <taxon>Glomeromycotina</taxon>
        <taxon>Glomeromycetes</taxon>
        <taxon>Diversisporales</taxon>
        <taxon>Acaulosporaceae</taxon>
        <taxon>Acaulospora</taxon>
    </lineage>
</organism>
<gene>
    <name evidence="1" type="ORF">AMORRO_LOCUS10067</name>
</gene>
<dbReference type="EMBL" id="CAJVPV010010624">
    <property type="protein sequence ID" value="CAG8653260.1"/>
    <property type="molecule type" value="Genomic_DNA"/>
</dbReference>
<evidence type="ECO:0000313" key="1">
    <source>
        <dbReference type="EMBL" id="CAG8653260.1"/>
    </source>
</evidence>
<sequence length="327" mass="37086">QTIALECRDYTDPFSHKSIKVNCDIIKNEDYAKFLNSTKFVSPSNAFVIDFTRGSSDANLCKKAKNAFISAGQRIASVIQFNTPINVKASFDKLSTDTLGQATPARSIPLKDRDGIIRLYPQALVKQMQFPKHPEFNKYDILAEFTTTAKWFFKEDVNIQKDQYDLEYIITHEFIHGLGFITGWRDTDPNKMITYTGFSEMAFDRYMMLNLTKKTMMTTLAQELNIFAPIGKKFASLSSFEKEFHGSPQALISKNLSAVAIIPYTVDFVTHDSTPVILETSLKLYSFGSSISHLDTLYTNTPDFLMVYDAQYGIRFDDLAKKYGGVL</sequence>
<name>A0A9N9DYW9_9GLOM</name>
<protein>
    <submittedName>
        <fullName evidence="1">8437_t:CDS:1</fullName>
    </submittedName>
</protein>